<dbReference type="STRING" id="699431.SY89_02158"/>
<protein>
    <submittedName>
        <fullName evidence="2">Uncharacterized protein</fullName>
    </submittedName>
</protein>
<gene>
    <name evidence="2" type="ORF">SY89_02158</name>
</gene>
<evidence type="ECO:0000256" key="1">
    <source>
        <dbReference type="SAM" id="Phobius"/>
    </source>
</evidence>
<keyword evidence="1" id="KW-1133">Transmembrane helix</keyword>
<organism evidence="2 3">
    <name type="scientific">Halolamina pelagica</name>
    <dbReference type="NCBI Taxonomy" id="699431"/>
    <lineage>
        <taxon>Archaea</taxon>
        <taxon>Methanobacteriati</taxon>
        <taxon>Methanobacteriota</taxon>
        <taxon>Stenosarchaea group</taxon>
        <taxon>Halobacteria</taxon>
        <taxon>Halobacteriales</taxon>
        <taxon>Haloferacaceae</taxon>
    </lineage>
</organism>
<dbReference type="RefSeq" id="WP_054584028.1">
    <property type="nucleotide sequence ID" value="NZ_LGUC01000001.1"/>
</dbReference>
<keyword evidence="1" id="KW-0812">Transmembrane</keyword>
<evidence type="ECO:0000313" key="2">
    <source>
        <dbReference type="EMBL" id="KPN31412.1"/>
    </source>
</evidence>
<feature type="transmembrane region" description="Helical" evidence="1">
    <location>
        <begin position="16"/>
        <end position="42"/>
    </location>
</feature>
<dbReference type="Proteomes" id="UP000050535">
    <property type="component" value="Unassembled WGS sequence"/>
</dbReference>
<proteinExistence type="predicted"/>
<name>A0A0P7H049_9EURY</name>
<dbReference type="AlphaFoldDB" id="A0A0P7H049"/>
<accession>A0A0P7H049</accession>
<dbReference type="OrthoDB" id="125215at2157"/>
<dbReference type="InterPro" id="IPR056613">
    <property type="entry name" value="DUF7287"/>
</dbReference>
<comment type="caution">
    <text evidence="2">The sequence shown here is derived from an EMBL/GenBank/DDBJ whole genome shotgun (WGS) entry which is preliminary data.</text>
</comment>
<dbReference type="EMBL" id="LGUC01000001">
    <property type="protein sequence ID" value="KPN31412.1"/>
    <property type="molecule type" value="Genomic_DNA"/>
</dbReference>
<reference evidence="3" key="1">
    <citation type="submission" date="2013-11" db="EMBL/GenBank/DDBJ databases">
        <authorList>
            <person name="Hoang H.T."/>
            <person name="Killian M.L."/>
            <person name="Madson D.M."/>
            <person name="Arruda P.H.E."/>
            <person name="Sun D."/>
            <person name="Schwartz K.J."/>
            <person name="Yoon K."/>
        </authorList>
    </citation>
    <scope>NUCLEOTIDE SEQUENCE [LARGE SCALE GENOMIC DNA]</scope>
    <source>
        <strain evidence="3">CDK2</strain>
    </source>
</reference>
<keyword evidence="3" id="KW-1185">Reference proteome</keyword>
<keyword evidence="1" id="KW-0472">Membrane</keyword>
<evidence type="ECO:0000313" key="3">
    <source>
        <dbReference type="Proteomes" id="UP000050535"/>
    </source>
</evidence>
<dbReference type="Pfam" id="PF23958">
    <property type="entry name" value="DUF7287"/>
    <property type="match status" value="1"/>
</dbReference>
<sequence>MSRLVDDERGQTVLDYAIGVGIFLVAVTFVVATIPGMFAPFVGAGDAQIADRVATSLSTERLGSPDEQYLLDRSCTVAFFEQLDGGAAVPADCRFDSSATTIQEMFALDDGQAVQITVENASGGAAVVDGTTLSAGDDPPSSVSVTTARRTVAIDGTTYWLEVRAW</sequence>